<keyword evidence="2" id="KW-1185">Reference proteome</keyword>
<reference evidence="1" key="1">
    <citation type="submission" date="2023-07" db="EMBL/GenBank/DDBJ databases">
        <authorList>
            <consortium name="AG Swart"/>
            <person name="Singh M."/>
            <person name="Singh A."/>
            <person name="Seah K."/>
            <person name="Emmerich C."/>
        </authorList>
    </citation>
    <scope>NUCLEOTIDE SEQUENCE</scope>
    <source>
        <strain evidence="1">DP1</strain>
    </source>
</reference>
<protein>
    <submittedName>
        <fullName evidence="1">Uncharacterized protein</fullName>
    </submittedName>
</protein>
<dbReference type="EMBL" id="CAMPGE010002923">
    <property type="protein sequence ID" value="CAI2361740.1"/>
    <property type="molecule type" value="Genomic_DNA"/>
</dbReference>
<dbReference type="AlphaFoldDB" id="A0AAD1X8V6"/>
<sequence>MAKRRGISQRTTFHFNKQTVGKTLDGKKMNLKLDVCKPYTAKEVKERIDPQLQIKLNFFYNPYNNSVVFGKYMTFKDLYKDTDFEDPWIQSLIKKSRRLDYHRKPTLKRRGSKNISSSKNSTQMRALQSTLAKVIVKKLNKNSKSFGSDHSCMKNPNNQIQTLRKKKVRINHKLRLMSSPDIRRTKTKNHQNTRRDIEFDNFFKIGQLEDDNENTKRVDQESIFSKIPQESSSVTSGNETDLKIAVSKGKDEGAQRVKKRNLVKGLKKPRLFSPQPAKKVDKQHKRLFSADPDRRRRKVDKRQCFSALSERIKVKNREDQRNKNKINQIQGMITNFTRITTPESHTRNLKYYTVNQDGVKEKKTLCESCLKKWFS</sequence>
<evidence type="ECO:0000313" key="2">
    <source>
        <dbReference type="Proteomes" id="UP001295684"/>
    </source>
</evidence>
<dbReference type="Proteomes" id="UP001295684">
    <property type="component" value="Unassembled WGS sequence"/>
</dbReference>
<name>A0AAD1X8V6_EUPCR</name>
<organism evidence="1 2">
    <name type="scientific">Euplotes crassus</name>
    <dbReference type="NCBI Taxonomy" id="5936"/>
    <lineage>
        <taxon>Eukaryota</taxon>
        <taxon>Sar</taxon>
        <taxon>Alveolata</taxon>
        <taxon>Ciliophora</taxon>
        <taxon>Intramacronucleata</taxon>
        <taxon>Spirotrichea</taxon>
        <taxon>Hypotrichia</taxon>
        <taxon>Euplotida</taxon>
        <taxon>Euplotidae</taxon>
        <taxon>Moneuplotes</taxon>
    </lineage>
</organism>
<accession>A0AAD1X8V6</accession>
<gene>
    <name evidence="1" type="ORF">ECRASSUSDP1_LOCUS3053</name>
</gene>
<evidence type="ECO:0000313" key="1">
    <source>
        <dbReference type="EMBL" id="CAI2361740.1"/>
    </source>
</evidence>
<proteinExistence type="predicted"/>
<comment type="caution">
    <text evidence="1">The sequence shown here is derived from an EMBL/GenBank/DDBJ whole genome shotgun (WGS) entry which is preliminary data.</text>
</comment>